<gene>
    <name evidence="4" type="ORF">MENT_LOCUS27912</name>
</gene>
<feature type="coiled-coil region" evidence="1">
    <location>
        <begin position="117"/>
        <end position="144"/>
    </location>
</feature>
<proteinExistence type="predicted"/>
<evidence type="ECO:0000313" key="4">
    <source>
        <dbReference type="EMBL" id="CAD2176139.1"/>
    </source>
</evidence>
<organism evidence="4 5">
    <name type="scientific">Meloidogyne enterolobii</name>
    <name type="common">Root-knot nematode worm</name>
    <name type="synonym">Meloidogyne mayaguensis</name>
    <dbReference type="NCBI Taxonomy" id="390850"/>
    <lineage>
        <taxon>Eukaryota</taxon>
        <taxon>Metazoa</taxon>
        <taxon>Ecdysozoa</taxon>
        <taxon>Nematoda</taxon>
        <taxon>Chromadorea</taxon>
        <taxon>Rhabditida</taxon>
        <taxon>Tylenchina</taxon>
        <taxon>Tylenchomorpha</taxon>
        <taxon>Tylenchoidea</taxon>
        <taxon>Meloidogynidae</taxon>
        <taxon>Meloidogyninae</taxon>
        <taxon>Meloidogyne</taxon>
    </lineage>
</organism>
<keyword evidence="3" id="KW-1133">Transmembrane helix</keyword>
<evidence type="ECO:0000256" key="2">
    <source>
        <dbReference type="SAM" id="MobiDB-lite"/>
    </source>
</evidence>
<dbReference type="EMBL" id="CAJEWN010000268">
    <property type="protein sequence ID" value="CAD2176139.1"/>
    <property type="molecule type" value="Genomic_DNA"/>
</dbReference>
<reference evidence="4 5" key="1">
    <citation type="submission" date="2020-08" db="EMBL/GenBank/DDBJ databases">
        <authorList>
            <person name="Koutsovoulos G."/>
            <person name="Danchin GJ E."/>
        </authorList>
    </citation>
    <scope>NUCLEOTIDE SEQUENCE [LARGE SCALE GENOMIC DNA]</scope>
</reference>
<dbReference type="Proteomes" id="UP000580250">
    <property type="component" value="Unassembled WGS sequence"/>
</dbReference>
<evidence type="ECO:0000313" key="5">
    <source>
        <dbReference type="Proteomes" id="UP000580250"/>
    </source>
</evidence>
<sequence>MSTKQQQFSSSSSISTQIFFYFRIIFIYYFLAIQKLDAYPNFYNNELLPMQNVRKFLSQGGEEKNEGENNGNLNNLKEENKLNDGNHPVFFGRKISSLGDLQQTFTELETPSSTFVRSAANKLIKKNNEEIEEKENKKENGMINTIITNNRQPRANNYNSKLARKNCFFSPLQCSFYYKSNSNFANMLMRGDE</sequence>
<comment type="caution">
    <text evidence="4">The sequence shown here is derived from an EMBL/GenBank/DDBJ whole genome shotgun (WGS) entry which is preliminary data.</text>
</comment>
<name>A0A6V7VMM7_MELEN</name>
<feature type="region of interest" description="Disordered" evidence="2">
    <location>
        <begin position="60"/>
        <end position="81"/>
    </location>
</feature>
<dbReference type="AlphaFoldDB" id="A0A6V7VMM7"/>
<accession>A0A6V7VMM7</accession>
<evidence type="ECO:0000256" key="3">
    <source>
        <dbReference type="SAM" id="Phobius"/>
    </source>
</evidence>
<keyword evidence="3" id="KW-0812">Transmembrane</keyword>
<keyword evidence="3" id="KW-0472">Membrane</keyword>
<keyword evidence="1" id="KW-0175">Coiled coil</keyword>
<evidence type="ECO:0000256" key="1">
    <source>
        <dbReference type="SAM" id="Coils"/>
    </source>
</evidence>
<feature type="transmembrane region" description="Helical" evidence="3">
    <location>
        <begin position="12"/>
        <end position="31"/>
    </location>
</feature>
<protein>
    <submittedName>
        <fullName evidence="4">Uncharacterized protein</fullName>
    </submittedName>
</protein>